<dbReference type="SUPFAM" id="SSF51445">
    <property type="entry name" value="(Trans)glycosidases"/>
    <property type="match status" value="1"/>
</dbReference>
<reference evidence="6" key="1">
    <citation type="journal article" date="1995" name="Microbiol. Immunol.">
        <title>Sequence analysis of flanking regions of the pfoA gene of Clostridium perfringens: beta-galactosidase gene (pbg) is located in the 3'-flanking region.</title>
        <authorList>
            <person name="Shimizu T."/>
            <person name="Kobayashi T."/>
            <person name="Ba-Thein W."/>
            <person name="Ohtani K."/>
            <person name="Hayashi H."/>
        </authorList>
    </citation>
    <scope>NUCLEOTIDE SEQUENCE</scope>
</reference>
<evidence type="ECO:0000313" key="5">
    <source>
        <dbReference type="Proteomes" id="UP000675920"/>
    </source>
</evidence>
<keyword evidence="2" id="KW-0326">Glycosidase</keyword>
<evidence type="ECO:0000256" key="3">
    <source>
        <dbReference type="SAM" id="SignalP"/>
    </source>
</evidence>
<name>A0A8B6X4H6_9BURK</name>
<feature type="chain" id="PRO_5034057620" evidence="3">
    <location>
        <begin position="23"/>
        <end position="750"/>
    </location>
</feature>
<evidence type="ECO:0000256" key="2">
    <source>
        <dbReference type="ARBA" id="ARBA00023295"/>
    </source>
</evidence>
<dbReference type="Pfam" id="PF02449">
    <property type="entry name" value="Glyco_hydro_42"/>
    <property type="match status" value="1"/>
</dbReference>
<dbReference type="GO" id="GO:0004565">
    <property type="term" value="F:beta-galactosidase activity"/>
    <property type="evidence" value="ECO:0007669"/>
    <property type="project" value="UniProtKB-EC"/>
</dbReference>
<keyword evidence="1" id="KW-0378">Hydrolase</keyword>
<evidence type="ECO:0000256" key="1">
    <source>
        <dbReference type="ARBA" id="ARBA00022801"/>
    </source>
</evidence>
<organism evidence="5 6">
    <name type="scientific">Derxia gummosa DSM 723</name>
    <dbReference type="NCBI Taxonomy" id="1121388"/>
    <lineage>
        <taxon>Bacteria</taxon>
        <taxon>Pseudomonadati</taxon>
        <taxon>Pseudomonadota</taxon>
        <taxon>Betaproteobacteria</taxon>
        <taxon>Burkholderiales</taxon>
        <taxon>Alcaligenaceae</taxon>
        <taxon>Derxia</taxon>
    </lineage>
</organism>
<dbReference type="Gene3D" id="3.20.20.80">
    <property type="entry name" value="Glycosidases"/>
    <property type="match status" value="1"/>
</dbReference>
<accession>A0A8B6X4H6</accession>
<feature type="signal peptide" evidence="3">
    <location>
        <begin position="1"/>
        <end position="22"/>
    </location>
</feature>
<keyword evidence="3" id="KW-0732">Signal</keyword>
<dbReference type="AlphaFoldDB" id="A0A8B6X4H6"/>
<protein>
    <submittedName>
        <fullName evidence="6">Beta-galactosidase</fullName>
        <ecNumber evidence="6">3.2.1.23</ecNumber>
    </submittedName>
</protein>
<evidence type="ECO:0000313" key="6">
    <source>
        <dbReference type="RefSeq" id="WP_028311932.1"/>
    </source>
</evidence>
<evidence type="ECO:0000259" key="4">
    <source>
        <dbReference type="Pfam" id="PF02449"/>
    </source>
</evidence>
<dbReference type="GO" id="GO:0005975">
    <property type="term" value="P:carbohydrate metabolic process"/>
    <property type="evidence" value="ECO:0007669"/>
    <property type="project" value="InterPro"/>
</dbReference>
<sequence length="750" mass="82260">MKNTQSILALALVIATSEPTNAAPVEPAAPDATYLRNAAARWREPASPELAVVAGSALDFSATLAGADQRQLCATSVLGGLNSLAPSKAEMPAYLAQLRRSGYNLVRFHAVDAALMDKATKDFDFDPQKQDDFDRFAAELSKAGIGIMSDILTLDSGAYGNIPNRWRSDTQLKLRLNLDDPEARQHWKTLVDKVFARKNPYLGHSLLEDPALKVVALVNEGGIAFTSLMNRQTFPQLVRPRFNDWLAKKYGDADGLKKAWQAEAGNDEDPKRGTVELPVYMARNVNPRNEDFARFLTDQERATFGWMTAYLQSKGYKGLITAINNETAVQKVASRSALSAVDLHMYNDLPEGSFETPMTVKHESVFDNDLKFIRQLLPTRVWGKPFYVSEFGDVYWNRNRREGNVLFGAYAALQGWDGICQYGENATQLRYDAQKKFGRYSTQYPFYVWDDPIAAASDRINALLFRRGDVSPAKRAVAMVYREGPAQTGWVPYVRNADPSLARLGFISRVGWMPEAAVDGAGKPAAAAKLAGATPDLVLDPFGGNGADMAPPARAQLLMKAGAQNGAWLERVARLREGGLLDKANATDAAAGVIESDTGQVMVDLPGHRARVVTPRSELVMFRDRPLDGRFLRVDRATAEQTIGVFAVDAAPLASSKRLLLVQLTDARPTDMRFADPDQKTVTNWGHWPVTLRGGVAMLKLGIDGAGWKLYALNLDGSRREARPVGADGSVLLDNLAGDGATVYYELVRE</sequence>
<dbReference type="Proteomes" id="UP000675920">
    <property type="component" value="Unplaced"/>
</dbReference>
<dbReference type="EC" id="3.2.1.23" evidence="6"/>
<dbReference type="GO" id="GO:0009341">
    <property type="term" value="C:beta-galactosidase complex"/>
    <property type="evidence" value="ECO:0007669"/>
    <property type="project" value="InterPro"/>
</dbReference>
<dbReference type="InterPro" id="IPR017853">
    <property type="entry name" value="GH"/>
</dbReference>
<proteinExistence type="predicted"/>
<keyword evidence="5" id="KW-1185">Reference proteome</keyword>
<dbReference type="InterPro" id="IPR013529">
    <property type="entry name" value="Glyco_hydro_42_N"/>
</dbReference>
<reference evidence="6" key="2">
    <citation type="submission" date="2025-08" db="UniProtKB">
        <authorList>
            <consortium name="RefSeq"/>
        </authorList>
    </citation>
    <scope>IDENTIFICATION</scope>
</reference>
<feature type="domain" description="Glycoside hydrolase family 42 N-terminal" evidence="4">
    <location>
        <begin position="193"/>
        <end position="396"/>
    </location>
</feature>
<dbReference type="RefSeq" id="WP_028311932.1">
    <property type="nucleotide sequence ID" value="NZ_AXWS01000014.1"/>
</dbReference>